<feature type="domain" description="GLTSCR protein conserved" evidence="2">
    <location>
        <begin position="604"/>
        <end position="704"/>
    </location>
</feature>
<evidence type="ECO:0000313" key="3">
    <source>
        <dbReference type="EMBL" id="KAL2078283.1"/>
    </source>
</evidence>
<feature type="compositionally biased region" description="Low complexity" evidence="1">
    <location>
        <begin position="849"/>
        <end position="871"/>
    </location>
</feature>
<accession>A0ABD1ITH0</accession>
<feature type="compositionally biased region" description="Polar residues" evidence="1">
    <location>
        <begin position="740"/>
        <end position="752"/>
    </location>
</feature>
<feature type="region of interest" description="Disordered" evidence="1">
    <location>
        <begin position="838"/>
        <end position="898"/>
    </location>
</feature>
<feature type="region of interest" description="Disordered" evidence="1">
    <location>
        <begin position="728"/>
        <end position="814"/>
    </location>
</feature>
<evidence type="ECO:0000256" key="1">
    <source>
        <dbReference type="SAM" id="MobiDB-lite"/>
    </source>
</evidence>
<organism evidence="3 4">
    <name type="scientific">Coilia grayii</name>
    <name type="common">Gray's grenadier anchovy</name>
    <dbReference type="NCBI Taxonomy" id="363190"/>
    <lineage>
        <taxon>Eukaryota</taxon>
        <taxon>Metazoa</taxon>
        <taxon>Chordata</taxon>
        <taxon>Craniata</taxon>
        <taxon>Vertebrata</taxon>
        <taxon>Euteleostomi</taxon>
        <taxon>Actinopterygii</taxon>
        <taxon>Neopterygii</taxon>
        <taxon>Teleostei</taxon>
        <taxon>Clupei</taxon>
        <taxon>Clupeiformes</taxon>
        <taxon>Clupeoidei</taxon>
        <taxon>Engraulidae</taxon>
        <taxon>Coilinae</taxon>
        <taxon>Coilia</taxon>
    </lineage>
</organism>
<feature type="compositionally biased region" description="Polar residues" evidence="1">
    <location>
        <begin position="872"/>
        <end position="882"/>
    </location>
</feature>
<evidence type="ECO:0000259" key="2">
    <source>
        <dbReference type="Pfam" id="PF15249"/>
    </source>
</evidence>
<sequence>MDDEDDRRLLDIIGDVQALNDYLHGPNSKSIEEEDVTNAAYGNSGSFFTSSTGGSSAGIKDNTNHLGEFSDAGEAGLQLSNSLQFIEDELGGDASPGDVDLGGEDQPFDILQKSLLEADITEQTLAQEALLESQPALAPAAATTFPPQLVSGGFGGGGVAGSGVVAPLPLAGAQPQAFLQQVPQLPMPNGPTGHIQVLGSFNGNASSMMAINSLLRPTGAAVTSTNSQGQVFAPMAAGQVSMPFKGCGTPIPVQNIIIQRGHAPQALVRPIQPKPLQPGAQTVYNLSNLGLQPNATASVNTANAAYAATGSPQAPQQVKVVGQPGSIVVHSSLGQQGQQQQQQQQAQANVPAGQFLLPNSLSLTPGSSVQGFQAVNGQVLQTSTQPVDQVSITTTYSILPTQSGAVQLIAGQNLTASGGQLIVNQGVVTATATGAGSVGQMSPTMVTQVRQGSTGGAVVTPKVWTGVTVSSASSPSTVQVAPTQTRLTLVSSSGQGLQTRQQVTVGTAQRLLVPVAQNATGSAHAGVQELQFEMQAVPLGQDSSVAQKAQPQLVNLLGTKGGNTVTSIKQEAPCLASTQLNLQKRPAPQQLTRGGMILQQLRQDHAGVSSSDRVPFSSLDDVVHRLLPFHVFQGALPSEEEFAKVDEEFEAVASQVLKRTQAMVNKYRRLLMVEAERSSPSSEMVMIDRTFNQEERSNLTQDRRMVLVDPDGYLEDFCCMPRLPAPSTTTPELDPACLTGSPSALSPPTSYSGRHRGRGRGGGGGGEGGGVEGLSRTTADSGYRTEYQPGFEDPGGGPKQQQQQQQQQGGGHTAAKSILEMKKNQRCSNNNVIISSGYHQHQHPHPLPHSHQQPHYQVSHSSSTSPGQHSSAQVQVSGQGRSHGQAPPPEHSHQPLLETDSVLEAAVNSILEC</sequence>
<protein>
    <recommendedName>
        <fullName evidence="2">GLTSCR protein conserved domain-containing protein</fullName>
    </recommendedName>
</protein>
<dbReference type="AlphaFoldDB" id="A0ABD1ITH0"/>
<dbReference type="Proteomes" id="UP001591681">
    <property type="component" value="Unassembled WGS sequence"/>
</dbReference>
<dbReference type="PANTHER" id="PTHR15572:SF2">
    <property type="entry name" value="BRD4-INTERACTING CHROMATIN-REMODELING COMPLEX-ASSOCIATED PROTEIN-LIKE"/>
    <property type="match status" value="1"/>
</dbReference>
<evidence type="ECO:0000313" key="4">
    <source>
        <dbReference type="Proteomes" id="UP001591681"/>
    </source>
</evidence>
<comment type="caution">
    <text evidence="3">The sequence shown here is derived from an EMBL/GenBank/DDBJ whole genome shotgun (WGS) entry which is preliminary data.</text>
</comment>
<keyword evidence="4" id="KW-1185">Reference proteome</keyword>
<feature type="compositionally biased region" description="Gly residues" evidence="1">
    <location>
        <begin position="760"/>
        <end position="772"/>
    </location>
</feature>
<name>A0ABD1ITH0_9TELE</name>
<dbReference type="Pfam" id="PF15249">
    <property type="entry name" value="GLTSCR1"/>
    <property type="match status" value="1"/>
</dbReference>
<dbReference type="InterPro" id="IPR015671">
    <property type="entry name" value="GSCR1_dom"/>
</dbReference>
<gene>
    <name evidence="3" type="ORF">ACEWY4_025968</name>
</gene>
<dbReference type="PANTHER" id="PTHR15572">
    <property type="entry name" value="GLIOMA TUMOR SUPPRESSOR CANDIDATE REGION GENE 1"/>
    <property type="match status" value="1"/>
</dbReference>
<proteinExistence type="predicted"/>
<reference evidence="3 4" key="1">
    <citation type="submission" date="2024-09" db="EMBL/GenBank/DDBJ databases">
        <title>A chromosome-level genome assembly of Gray's grenadier anchovy, Coilia grayii.</title>
        <authorList>
            <person name="Fu Z."/>
        </authorList>
    </citation>
    <scope>NUCLEOTIDE SEQUENCE [LARGE SCALE GENOMIC DNA]</scope>
    <source>
        <strain evidence="3">G4</strain>
        <tissue evidence="3">Muscle</tissue>
    </source>
</reference>
<dbReference type="InterPro" id="IPR052438">
    <property type="entry name" value="Chromatin_remod/trans_coact"/>
</dbReference>
<dbReference type="EMBL" id="JBHFQA010000023">
    <property type="protein sequence ID" value="KAL2078283.1"/>
    <property type="molecule type" value="Genomic_DNA"/>
</dbReference>